<accession>A0A7S8EA43</accession>
<dbReference type="AlphaFoldDB" id="A0A7S8EA43"/>
<dbReference type="Proteomes" id="UP000594468">
    <property type="component" value="Chromosome"/>
</dbReference>
<protein>
    <submittedName>
        <fullName evidence="1">GxxExxY protein</fullName>
    </submittedName>
</protein>
<gene>
    <name evidence="1" type="ORF">G4Y79_02075</name>
</gene>
<dbReference type="EMBL" id="CP062983">
    <property type="protein sequence ID" value="QPC83185.1"/>
    <property type="molecule type" value="Genomic_DNA"/>
</dbReference>
<dbReference type="NCBIfam" id="TIGR04256">
    <property type="entry name" value="GxxExxY"/>
    <property type="match status" value="1"/>
</dbReference>
<dbReference type="RefSeq" id="WP_195171252.1">
    <property type="nucleotide sequence ID" value="NZ_CP062983.1"/>
</dbReference>
<organism evidence="1 2">
    <name type="scientific">Phototrophicus methaneseepsis</name>
    <dbReference type="NCBI Taxonomy" id="2710758"/>
    <lineage>
        <taxon>Bacteria</taxon>
        <taxon>Bacillati</taxon>
        <taxon>Chloroflexota</taxon>
        <taxon>Candidatus Thermofontia</taxon>
        <taxon>Phototrophicales</taxon>
        <taxon>Phototrophicaceae</taxon>
        <taxon>Phototrophicus</taxon>
    </lineage>
</organism>
<keyword evidence="2" id="KW-1185">Reference proteome</keyword>
<dbReference type="KEGG" id="pmet:G4Y79_02075"/>
<evidence type="ECO:0000313" key="2">
    <source>
        <dbReference type="Proteomes" id="UP000594468"/>
    </source>
</evidence>
<evidence type="ECO:0000313" key="1">
    <source>
        <dbReference type="EMBL" id="QPC83185.1"/>
    </source>
</evidence>
<proteinExistence type="predicted"/>
<dbReference type="Pfam" id="PF13366">
    <property type="entry name" value="PDDEXK_3"/>
    <property type="match status" value="1"/>
</dbReference>
<dbReference type="InterPro" id="IPR026350">
    <property type="entry name" value="GxxExxY"/>
</dbReference>
<sequence>MIENQISAGIVDAAIVVHRTLGGPGLLESVYEEALAYELAERGFDVQRQKLIPISYKGHELGTPLRLDLLVNRTVVVECKATTHYNTIYEAQVLTYLRLINLRLGLVINFGERLVKTGIHRVINN</sequence>
<reference evidence="1 2" key="1">
    <citation type="submission" date="2020-02" db="EMBL/GenBank/DDBJ databases">
        <authorList>
            <person name="Zheng R.K."/>
            <person name="Sun C.M."/>
        </authorList>
    </citation>
    <scope>NUCLEOTIDE SEQUENCE [LARGE SCALE GENOMIC DNA]</scope>
    <source>
        <strain evidence="2">rifampicinis</strain>
    </source>
</reference>
<name>A0A7S8EA43_9CHLR</name>